<evidence type="ECO:0008006" key="17">
    <source>
        <dbReference type="Google" id="ProtNLM"/>
    </source>
</evidence>
<dbReference type="EMBL" id="JASPKY010000488">
    <property type="protein sequence ID" value="KAK9695208.1"/>
    <property type="molecule type" value="Genomic_DNA"/>
</dbReference>
<keyword evidence="4 12" id="KW-0732">Signal</keyword>
<dbReference type="PANTHER" id="PTHR23345">
    <property type="entry name" value="VITELLOGENIN-RELATED"/>
    <property type="match status" value="1"/>
</dbReference>
<keyword evidence="8" id="KW-1015">Disulfide bond</keyword>
<dbReference type="Pfam" id="PF00094">
    <property type="entry name" value="VWD"/>
    <property type="match status" value="1"/>
</dbReference>
<evidence type="ECO:0000256" key="6">
    <source>
        <dbReference type="ARBA" id="ARBA00023055"/>
    </source>
</evidence>
<evidence type="ECO:0000256" key="5">
    <source>
        <dbReference type="ARBA" id="ARBA00022761"/>
    </source>
</evidence>
<feature type="domain" description="Vitellogenin" evidence="13">
    <location>
        <begin position="41"/>
        <end position="671"/>
    </location>
</feature>
<feature type="chain" id="PRO_5043575955" description="Vitellogenin domain-containing protein" evidence="12">
    <location>
        <begin position="18"/>
        <end position="4234"/>
    </location>
</feature>
<feature type="signal peptide" evidence="12">
    <location>
        <begin position="1"/>
        <end position="17"/>
    </location>
</feature>
<dbReference type="GO" id="GO:0045735">
    <property type="term" value="F:nutrient reservoir activity"/>
    <property type="evidence" value="ECO:0007669"/>
    <property type="project" value="UniProtKB-KW"/>
</dbReference>
<comment type="caution">
    <text evidence="10">Lacks conserved residue(s) required for the propagation of feature annotation.</text>
</comment>
<dbReference type="InterPro" id="IPR009454">
    <property type="entry name" value="Lipid_transpt_open_b-sht"/>
</dbReference>
<evidence type="ECO:0000256" key="7">
    <source>
        <dbReference type="ARBA" id="ARBA00023121"/>
    </source>
</evidence>
<evidence type="ECO:0000259" key="13">
    <source>
        <dbReference type="PROSITE" id="PS51211"/>
    </source>
</evidence>
<dbReference type="Gene3D" id="2.20.50.20">
    <property type="entry name" value="Lipovitellin. Chain A, domain 3"/>
    <property type="match status" value="1"/>
</dbReference>
<dbReference type="PROSITE" id="PS51233">
    <property type="entry name" value="VWFD"/>
    <property type="match status" value="1"/>
</dbReference>
<dbReference type="Pfam" id="PF09172">
    <property type="entry name" value="Vit_open_b-sht"/>
    <property type="match status" value="1"/>
</dbReference>
<feature type="region of interest" description="Disordered" evidence="11">
    <location>
        <begin position="95"/>
        <end position="120"/>
    </location>
</feature>
<evidence type="ECO:0000313" key="16">
    <source>
        <dbReference type="Proteomes" id="UP001458880"/>
    </source>
</evidence>
<evidence type="ECO:0000256" key="4">
    <source>
        <dbReference type="ARBA" id="ARBA00022729"/>
    </source>
</evidence>
<keyword evidence="6" id="KW-0445">Lipid transport</keyword>
<dbReference type="SMART" id="SM01169">
    <property type="entry name" value="DUF1943"/>
    <property type="match status" value="1"/>
</dbReference>
<dbReference type="InterPro" id="IPR015819">
    <property type="entry name" value="Lipid_transp_b-sht_shell"/>
</dbReference>
<dbReference type="Gene3D" id="2.20.80.10">
    <property type="entry name" value="Lipovitellin-phosvitin complex, chain A, domain 4"/>
    <property type="match status" value="1"/>
</dbReference>
<keyword evidence="5" id="KW-0758">Storage protein</keyword>
<gene>
    <name evidence="15" type="ORF">QE152_g33019</name>
</gene>
<evidence type="ECO:0000256" key="11">
    <source>
        <dbReference type="SAM" id="MobiDB-lite"/>
    </source>
</evidence>
<feature type="domain" description="VWFD" evidence="14">
    <location>
        <begin position="3663"/>
        <end position="3832"/>
    </location>
</feature>
<proteinExistence type="predicted"/>
<feature type="compositionally biased region" description="Acidic residues" evidence="11">
    <location>
        <begin position="106"/>
        <end position="117"/>
    </location>
</feature>
<dbReference type="InterPro" id="IPR015255">
    <property type="entry name" value="Vitellinogen_open_b-sht"/>
</dbReference>
<dbReference type="SMART" id="SM00638">
    <property type="entry name" value="LPD_N"/>
    <property type="match status" value="1"/>
</dbReference>
<dbReference type="Gene3D" id="2.30.230.10">
    <property type="entry name" value="Lipovitellin, beta-sheet shell regions, chain A"/>
    <property type="match status" value="1"/>
</dbReference>
<evidence type="ECO:0000256" key="1">
    <source>
        <dbReference type="ARBA" id="ARBA00004613"/>
    </source>
</evidence>
<organism evidence="15 16">
    <name type="scientific">Popillia japonica</name>
    <name type="common">Japanese beetle</name>
    <dbReference type="NCBI Taxonomy" id="7064"/>
    <lineage>
        <taxon>Eukaryota</taxon>
        <taxon>Metazoa</taxon>
        <taxon>Ecdysozoa</taxon>
        <taxon>Arthropoda</taxon>
        <taxon>Hexapoda</taxon>
        <taxon>Insecta</taxon>
        <taxon>Pterygota</taxon>
        <taxon>Neoptera</taxon>
        <taxon>Endopterygota</taxon>
        <taxon>Coleoptera</taxon>
        <taxon>Polyphaga</taxon>
        <taxon>Scarabaeiformia</taxon>
        <taxon>Scarabaeidae</taxon>
        <taxon>Rutelinae</taxon>
        <taxon>Popillia</taxon>
    </lineage>
</organism>
<reference evidence="15 16" key="1">
    <citation type="journal article" date="2024" name="BMC Genomics">
        <title>De novo assembly and annotation of Popillia japonica's genome with initial clues to its potential as an invasive pest.</title>
        <authorList>
            <person name="Cucini C."/>
            <person name="Boschi S."/>
            <person name="Funari R."/>
            <person name="Cardaioli E."/>
            <person name="Iannotti N."/>
            <person name="Marturano G."/>
            <person name="Paoli F."/>
            <person name="Bruttini M."/>
            <person name="Carapelli A."/>
            <person name="Frati F."/>
            <person name="Nardi F."/>
        </authorList>
    </citation>
    <scope>NUCLEOTIDE SEQUENCE [LARGE SCALE GENOMIC DNA]</scope>
    <source>
        <strain evidence="15">DMR45628</strain>
    </source>
</reference>
<protein>
    <recommendedName>
        <fullName evidence="17">Vitellogenin domain-containing protein</fullName>
    </recommendedName>
</protein>
<keyword evidence="2" id="KW-0813">Transport</keyword>
<keyword evidence="9" id="KW-0325">Glycoprotein</keyword>
<keyword evidence="7" id="KW-0446">Lipid-binding</keyword>
<keyword evidence="16" id="KW-1185">Reference proteome</keyword>
<dbReference type="PROSITE" id="PS51211">
    <property type="entry name" value="VITELLOGENIN"/>
    <property type="match status" value="1"/>
</dbReference>
<name>A0AAW1IY40_POPJA</name>
<dbReference type="PANTHER" id="PTHR23345:SF15">
    <property type="entry name" value="VITELLOGENIN 1-RELATED"/>
    <property type="match status" value="1"/>
</dbReference>
<dbReference type="Pfam" id="PF06448">
    <property type="entry name" value="DUF1081"/>
    <property type="match status" value="1"/>
</dbReference>
<evidence type="ECO:0000256" key="2">
    <source>
        <dbReference type="ARBA" id="ARBA00022448"/>
    </source>
</evidence>
<dbReference type="Gene3D" id="1.25.10.20">
    <property type="entry name" value="Vitellinogen, superhelical"/>
    <property type="match status" value="1"/>
</dbReference>
<dbReference type="InterPro" id="IPR001747">
    <property type="entry name" value="Vitellogenin_N"/>
</dbReference>
<evidence type="ECO:0000256" key="8">
    <source>
        <dbReference type="ARBA" id="ARBA00023157"/>
    </source>
</evidence>
<dbReference type="GO" id="GO:0005576">
    <property type="term" value="C:extracellular region"/>
    <property type="evidence" value="ECO:0007669"/>
    <property type="project" value="UniProtKB-SubCell"/>
</dbReference>
<comment type="caution">
    <text evidence="15">The sequence shown here is derived from an EMBL/GenBank/DDBJ whole genome shotgun (WGS) entry which is preliminary data.</text>
</comment>
<dbReference type="InterPro" id="IPR015816">
    <property type="entry name" value="Vitellinogen_b-sht_N"/>
</dbReference>
<dbReference type="FunFam" id="2.20.50.20:FF:000007">
    <property type="entry name" value="von Willebrand factor type D domaincontaining protein"/>
    <property type="match status" value="1"/>
</dbReference>
<dbReference type="InterPro" id="IPR050733">
    <property type="entry name" value="Vitellogenin/Apolipophorin"/>
</dbReference>
<evidence type="ECO:0000256" key="9">
    <source>
        <dbReference type="ARBA" id="ARBA00023180"/>
    </source>
</evidence>
<dbReference type="SUPFAM" id="SSF48431">
    <property type="entry name" value="Lipovitellin-phosvitin complex, superhelical domain"/>
    <property type="match status" value="1"/>
</dbReference>
<evidence type="ECO:0000256" key="3">
    <source>
        <dbReference type="ARBA" id="ARBA00022525"/>
    </source>
</evidence>
<dbReference type="GO" id="GO:0005319">
    <property type="term" value="F:lipid transporter activity"/>
    <property type="evidence" value="ECO:0007669"/>
    <property type="project" value="InterPro"/>
</dbReference>
<dbReference type="InterPro" id="IPR011030">
    <property type="entry name" value="Lipovitellin_superhlx_dom"/>
</dbReference>
<dbReference type="InterPro" id="IPR001846">
    <property type="entry name" value="VWF_type-D"/>
</dbReference>
<evidence type="ECO:0000313" key="15">
    <source>
        <dbReference type="EMBL" id="KAK9695208.1"/>
    </source>
</evidence>
<evidence type="ECO:0000256" key="10">
    <source>
        <dbReference type="PROSITE-ProRule" id="PRU00557"/>
    </source>
</evidence>
<dbReference type="SMART" id="SM00216">
    <property type="entry name" value="VWD"/>
    <property type="match status" value="1"/>
</dbReference>
<dbReference type="Pfam" id="PF01347">
    <property type="entry name" value="Vitellogenin_N"/>
    <property type="match status" value="1"/>
</dbReference>
<dbReference type="Proteomes" id="UP001458880">
    <property type="component" value="Unassembled WGS sequence"/>
</dbReference>
<sequence>MKLTLLTLLLFVTSGSTKNNPLRDPNVCGRPTCKADGKFRYLIGIEHRYFYTVELKSLFNGTSKNESTLYIQAEAQIDFVSECDGLLTLADVRMSENPHSQAPNADDTDYTGEEAEDQTQQNNEPFAEAMQEFTLRFAFQDGIISEVCPDPDEKNWVLNFKKGLLSLLQNSMKRFDLDHQGIEDDIHGKCETSYRVLEPNVTSLMVEKTKDLTNCESRSKLHSVVQSTTYSFRQVSHDSKLLKSTSNCLISIDHYVYKEISCVESHVFQPFSSQNAGATTLVKQRLILLEEQSKELDDLYEIERRTTLSYDPVPTPKSPTDELKLSRDLIKKLCRMSSSEVQTEFSDLFTKFIHTARFLSYNVLKVLHRSAGSFCPTGKKHVLDALPYLGTSAAVGIMSDASIQSNNTINEWMLFIALIPRPDLKMLEHLQELLQHNEMPSVSLAVSTLTYTYCMQNADCTSQEVVDGIIQILEDRAAKAYSSKKYDRKTQEMIIVSLKSLSNMGIIREPFKMKLNEIIEDHQVDVAIRVAAIETYRRSRCEDSRSYFEDIFRSKREEVEVRLAAYLQVMRCPNYVVVSTIRHSLEVEEVNQVGSFIWSHLHNLLKSSIPSRVEIQGLLSDKELVKKFSNDARKFSNNYEGSIFFDEYNVGGNYESNVIFSPSSYIPRTAMLNLTVDLFGESINLLEVYGRFEGFEQRLESVFGPKGSFSGKNVKDKVTKMKWRRDVTDGNWITSDHDDVIDNNFDNPKINLGMKIFGSELKYATFNGDQEVMSALNQLNPIEYLRKIFSGKEIRYNRAAMFMDTSYVVPVGAGLPLTLNAIGTASVNMKLWGKLNSTNFMVNKSVDLNANIQPNVALDIAGTMSVDAYYASTGIKLKTSLYTSSAVETSVTIRGTQLIRVTFGVPKQTTEILGAKSELIVMKGSLEELQSGIEKNKVSHSMCTWPAVDRTIGLKLCADYHFINVTAMNNAGNFVLAGPAGFRLALQKIDPRARTYFMEYQWRVSDNRNYITFVLDTPGAQISRLVSINITHNSESGNLTLQLFSAVGHVLVHGKYKNTDLEKYLDVGLDIDKQRKFTSVVSLLKAPINFGYNYTPKLFISVNNESVVELEGAVKFVEKSGISQSDVNLKFKTKRLQSKLFGYVSRTDNSIGVNLNLDYKFVNRRSESVNLDLSLANRSKRIIAKYVGEAKVKTSAYPYMNFNTSLQFQKASGYTEFDMKFECGPTLFHRTGRDAKGLTTFKAFLAHRTLVNATKLQADASFAKPASGLDLKAAVAYERMSHWVDTRALIRYNTGKEILMQAFWSHPKQVLDDIEARLNITVPSYTPMILKVKVKEQNFHNYAIDVDSIWFTGFNVSMKGIYNYRSIVTVSQHHLKMMLRSPSFNEINADLQYYRDNRELKIDLKADHSKDVYEFYIKHVAESSLEMTTLGKIKYKTKMYSVMNTISWKDEKEVKLEVHFDQLRDVHLAMWGHNRKYHKAIGFEVKWDANRDPNQKLVVIGEISNPAPYNYDGNFAIEYPGRTIKGLYNFLWKVEEFSTIAHLAWSPEDAFTTKLSILYRDADETYFYLKSELLTPFEDVRRTALNFGFRHLDNMYRINGSVHWQHDQHVSIDLYEDYEVTSTYFKCEASCHISSTVQDIPSISAQLKHNHNETQVDSNLHIMYDPKQIIDLGSSWKIDANDAMTNLTGTVTILSPFRGMNKGLLVSKIFVTKSRNIRGVADLDIDHRKFRATVQGNLQKFTRSMLKFDITTPFEKYNEIVGRFGFMEEDRHVVCMVTYPTGSTGIEVKLVLDNFTHFDVIFHLATPIDFLQKVLAIGKIQEEEADFRLGWNTLLVGFTGVWHYANVTNFEYSYKIYTPIEGLTENGIVAKLFFNDGLDFETSVKLAEKRLGITVKGKPKPMILKELGIETQAIYKEKLADGGGGIKQVLGQEKEEDDPFSWEGFVEIDTLLYPTMKGTIDIDQKGTVYDILASLHLPMGEAELRNEFDFISFYKIKNRLYLRLPFKNIKRITSDCVLDITPGHEYLVGLDFNYENDSQWIESGAQVHYILPQGESTMYNLLIHLHTPYPSFPKLDMSGSLTIDQPLYLLGFNISTIRSTASFKGQLKTIKKILETQVLLYATSPVINIPPLVFDFHKDFSGAEKKIGFYFNTLRTLSNKINCTALWSFYSKKNFKAELDFEAAIVASRGNIAINSNETEKFAKINMFIAPLRLESNGRITNDKVSGLLSVQNGPATHNMTLDANLRPISKDQRQFEGVLMVNERAHDINGLAELRGDLLTNLQLEMSARDGRDRNKKATLDYQLVPKSGGYDVTGTLKYGPQYATVTASASVRHEYDWDLDLQVNTSHSAYRNMGLYARANTVGTNVSFTANARIPFADFGEPKLGLSLARENEYFHNTAYYSYKESSGDCKITWSWMLLENMSMKLIGNYQKNSYMRRTALNAFYVNPRKTFESLKIGADIDLNKTWAVGGNLTLSLPAPNKMDVESNIKLSPYSDEVHGVVGKFYGCHNYTEIEYLGKYRTSVGKLVYGSNGNISFTNLNDIHGDVDLILGPNEINNYLEYKTKNDVTDVFYRLRKPKTNEETVKTYITYKRSLPYHNISCEVFHPGQRSVAKADIDFREFGNMNGTVNVTTPFPGFSYTGVHFITRTNAENIDRFANVFWVNKTAIIDSKCRVTRKSERERDSDGVILLEIPLATIHKARINYGYSNIDRFANVFWVNKTAIIDSKCRVTRKSERERDSDGVILLEIPLATIHKARINYGYSEKPLLSIGQATVEYNGSKVLEGKYNCLSESKTGFDKDTIHVELQNKLLPIGVDYLHGRDHSISSVTVDNKHIHVYNLYNRTALNISGNMDVRTFETGQDITLAASHRNRTVKLWTTYDIRDRKLKHYSRLDLAPTVWLAYDIYLLNQTVDDTSEARQIQINLSYPKRNFTALGSYNISEFSLSSEVSLEWDKERKTVQAGLDWKKDKDQPNHHELRLDIKHPSFEKNVSLLGEYESFGRKLADLKITIDYSPNTEQLVLLSALLENHSENHVMNYTYNIKGSHPQTEVFLDMNGGIYWKPKYFISRHLTEYNRTNIPQPSEALAKIDVDSNEIEFKRQTPAELTYFWGRHDGKFPLYTANVSAIYGNDINASGAFYLNFDEKLVQLELNKTADGSQSLHMYGIIPDARSATFDIWRDYEDIRVADVSYFLRLNHSRLLVGNLKWRPELKQDVKNGIRSFLLNAYNSFTEGANNARQYVRSEMTDVISAVWRDAKPQIYQFLDDVKDLKVIEEDLQELKIFLNNSYYANEFYIRDIVGFIVYTLDELPIKSQLESLPAIISEVWEVMGESGKRIQKSIIWVIEKIKLYYKNLNDFITGLLQGESLEHLSNTFQEFLEKYDNFIKELHVSFIRYIEDLWSKTYRMLVNNWNKTLASIEPTFIKIMHYLESMAWNAGQEFLDFLYIRQTEIIGSEYFNKLAKFSQDLDRFYKDITGNDTLGAIYKYSVISWNFITQKYFELVPFAKELQQVFSEIVSEITQLKKLPSIQFLLEKLNEVYEYAEWLYDYFGVQSRLQKLITLIKVKLLDAGQNALDAENRYREAKTKFIFEPADGVMYLEQKLPMSWHAFNETPKFDEIEEYQAIKKFKEYFSISKLTLTNLYMDYHHILDPTEWFPPFKAQAMIIGGRHYITFDGLIYDYRGDCTYLLANDFKDGNFSIAITYDGADKTSYKLLILIEKTLIQIDMKSKAVTIGNNKESALPNQIEHAYIYQETDIIFLNSDYGFLLECNLKFNICTFRVSGWYFGKTAGLWGTMNNEPSDDFLTPKKHHEDDVSAFAESWALDNTGCSTTSSRYSAVTAANTADDIRMRCESFFTNKVSPFVTCFPRVPPDSFLEICLKSGSEDEVCSSAVAYMNLCLYESIPLRIPDTCIKCTLLNGTAVSEGEFIVLEDESVPKSADIVFIVEANQCNANIRRDKRLDMIIGNLDRELKTLNITRNRYSLLAFGNDNVFREPRSIVINSSVFTEEHQLIPSYFDYIKFGGNGTSDVFDAIVSASKLLFRPGVSKTFVLFPCTDCRESRMQLDYSILHQLLLENDITLHILMKEEFRSKKTRGGKIFFGIDRTSAYTKKDLEDFRGDSKLRKEIQLPKTNLGFCMPLAMESNGSIFTGKKLEGKMAPKVASVFAKKIAKSAQAKQCKTCECTAFNTGVSYMECYPCSYPTPITSYSGLSEDELLTVMQPGDNFEYEDDV</sequence>
<dbReference type="GO" id="GO:0008289">
    <property type="term" value="F:lipid binding"/>
    <property type="evidence" value="ECO:0007669"/>
    <property type="project" value="UniProtKB-KW"/>
</dbReference>
<evidence type="ECO:0000259" key="14">
    <source>
        <dbReference type="PROSITE" id="PS51233"/>
    </source>
</evidence>
<comment type="subcellular location">
    <subcellularLocation>
        <location evidence="1">Secreted</location>
    </subcellularLocation>
</comment>
<evidence type="ECO:0000256" key="12">
    <source>
        <dbReference type="SAM" id="SignalP"/>
    </source>
</evidence>
<dbReference type="InterPro" id="IPR015817">
    <property type="entry name" value="Vitellinogen_open_b-sht_sub1"/>
</dbReference>
<dbReference type="SUPFAM" id="SSF56968">
    <property type="entry name" value="Lipovitellin-phosvitin complex, beta-sheet shell regions"/>
    <property type="match status" value="2"/>
</dbReference>
<accession>A0AAW1IY40</accession>
<keyword evidence="3" id="KW-0964">Secreted</keyword>